<keyword evidence="7 8" id="KW-0472">Membrane</keyword>
<evidence type="ECO:0000256" key="3">
    <source>
        <dbReference type="ARBA" id="ARBA00022475"/>
    </source>
</evidence>
<sequence>MNRLVNYMNDSFAPKVNRLTRNDWVRSIQDSIMAVMPLILIGSLITLISILNEYADWWPDFSGINRFSFGLIGLFIAFLVPFYMMERRGHRDRRLVASATGAAVFLYLLSPTFSEAGEIIFLFERFGATGIFAGLIAGLAVSAVMVLSARLSLFKKSTTMPDFIIVWFDSILPIMACLVGAWLTVDVFGGDVFAGLVTAFEPLTAIAQSFWGFVLIYFIGAFLYSFGMSAWIMFPLIYPLQLQGIQENVELVASGQDPTNFNTYEVLYSGWVAIGGVGATLPLVIMMAFMARSQRLKAIGRVSLVPSVFNINEPVVFGAPIAFNPILMVPFWINSILPPALVYGALSWGLADIPSKVYQLWYTPFPISTWIVSPGVAGLLLFAVIFALSTAVWLPFLRVYDLQVLDEERAEAAAAGLTRVDGSVPAAESL</sequence>
<feature type="transmembrane region" description="Helical" evidence="9">
    <location>
        <begin position="214"/>
        <end position="234"/>
    </location>
</feature>
<keyword evidence="2 8" id="KW-0813">Transport</keyword>
<feature type="domain" description="PTS EIIC type-3" evidence="10">
    <location>
        <begin position="8"/>
        <end position="396"/>
    </location>
</feature>
<feature type="transmembrane region" description="Helical" evidence="9">
    <location>
        <begin position="163"/>
        <end position="182"/>
    </location>
</feature>
<keyword evidence="5 9" id="KW-0812">Transmembrane</keyword>
<dbReference type="PROSITE" id="PS51105">
    <property type="entry name" value="PTS_EIIC_TYPE_3"/>
    <property type="match status" value="1"/>
</dbReference>
<proteinExistence type="predicted"/>
<dbReference type="EMBL" id="BAAAMQ010000010">
    <property type="protein sequence ID" value="GAA2107937.1"/>
    <property type="molecule type" value="Genomic_DNA"/>
</dbReference>
<name>A0ABP5IYS8_9ACTN</name>
<feature type="transmembrane region" description="Helical" evidence="9">
    <location>
        <begin position="95"/>
        <end position="114"/>
    </location>
</feature>
<evidence type="ECO:0000313" key="12">
    <source>
        <dbReference type="Proteomes" id="UP001501161"/>
    </source>
</evidence>
<evidence type="ECO:0000256" key="9">
    <source>
        <dbReference type="SAM" id="Phobius"/>
    </source>
</evidence>
<dbReference type="InterPro" id="IPR004796">
    <property type="entry name" value="PTS_IIC_cello"/>
</dbReference>
<accession>A0ABP5IYS8</accession>
<dbReference type="Proteomes" id="UP001501161">
    <property type="component" value="Unassembled WGS sequence"/>
</dbReference>
<dbReference type="PIRSF" id="PIRSF006351">
    <property type="entry name" value="PTS_EIIC-Cellobiose"/>
    <property type="match status" value="1"/>
</dbReference>
<dbReference type="RefSeq" id="WP_231248464.1">
    <property type="nucleotide sequence ID" value="NZ_BAAAMQ010000010.1"/>
</dbReference>
<feature type="transmembrane region" description="Helical" evidence="9">
    <location>
        <begin position="268"/>
        <end position="291"/>
    </location>
</feature>
<feature type="transmembrane region" description="Helical" evidence="9">
    <location>
        <begin position="331"/>
        <end position="351"/>
    </location>
</feature>
<evidence type="ECO:0000256" key="8">
    <source>
        <dbReference type="PIRNR" id="PIRNR006351"/>
    </source>
</evidence>
<evidence type="ECO:0000256" key="6">
    <source>
        <dbReference type="ARBA" id="ARBA00022989"/>
    </source>
</evidence>
<evidence type="ECO:0000256" key="5">
    <source>
        <dbReference type="ARBA" id="ARBA00022692"/>
    </source>
</evidence>
<keyword evidence="12" id="KW-1185">Reference proteome</keyword>
<feature type="transmembrane region" description="Helical" evidence="9">
    <location>
        <begin position="126"/>
        <end position="151"/>
    </location>
</feature>
<feature type="transmembrane region" description="Helical" evidence="9">
    <location>
        <begin position="63"/>
        <end position="83"/>
    </location>
</feature>
<dbReference type="InterPro" id="IPR003352">
    <property type="entry name" value="PTS_EIIC"/>
</dbReference>
<evidence type="ECO:0000313" key="11">
    <source>
        <dbReference type="EMBL" id="GAA2107937.1"/>
    </source>
</evidence>
<feature type="transmembrane region" description="Helical" evidence="9">
    <location>
        <begin position="371"/>
        <end position="394"/>
    </location>
</feature>
<keyword evidence="4 8" id="KW-0762">Sugar transport</keyword>
<comment type="caution">
    <text evidence="11">The sequence shown here is derived from an EMBL/GenBank/DDBJ whole genome shotgun (WGS) entry which is preliminary data.</text>
</comment>
<dbReference type="Pfam" id="PF02378">
    <property type="entry name" value="PTS_EIIC"/>
    <property type="match status" value="1"/>
</dbReference>
<keyword evidence="6 9" id="KW-1133">Transmembrane helix</keyword>
<dbReference type="PANTHER" id="PTHR33989">
    <property type="match status" value="1"/>
</dbReference>
<comment type="function">
    <text evidence="8">The phosphoenolpyruvate-dependent sugar phosphotransferase system (PTS), a major carbohydrate active -transport system, catalyzes the phosphorylation of incoming sugar substrates concomitant with their translocation across the cell membrane.</text>
</comment>
<protein>
    <recommendedName>
        <fullName evidence="8">Permease IIC component</fullName>
    </recommendedName>
</protein>
<evidence type="ECO:0000256" key="7">
    <source>
        <dbReference type="ARBA" id="ARBA00023136"/>
    </source>
</evidence>
<evidence type="ECO:0000256" key="1">
    <source>
        <dbReference type="ARBA" id="ARBA00004651"/>
    </source>
</evidence>
<organism evidence="11 12">
    <name type="scientific">Nocardioides furvisabuli</name>
    <dbReference type="NCBI Taxonomy" id="375542"/>
    <lineage>
        <taxon>Bacteria</taxon>
        <taxon>Bacillati</taxon>
        <taxon>Actinomycetota</taxon>
        <taxon>Actinomycetes</taxon>
        <taxon>Propionibacteriales</taxon>
        <taxon>Nocardioidaceae</taxon>
        <taxon>Nocardioides</taxon>
    </lineage>
</organism>
<dbReference type="InterPro" id="IPR051088">
    <property type="entry name" value="PTS_Sugar-EIIC/EIIB"/>
</dbReference>
<dbReference type="InterPro" id="IPR004501">
    <property type="entry name" value="PTS_EIIC_3"/>
</dbReference>
<evidence type="ECO:0000259" key="10">
    <source>
        <dbReference type="PROSITE" id="PS51105"/>
    </source>
</evidence>
<feature type="transmembrane region" description="Helical" evidence="9">
    <location>
        <begin position="31"/>
        <end position="51"/>
    </location>
</feature>
<comment type="subcellular location">
    <subcellularLocation>
        <location evidence="1">Cell membrane</location>
        <topology evidence="1">Multi-pass membrane protein</topology>
    </subcellularLocation>
</comment>
<evidence type="ECO:0000256" key="4">
    <source>
        <dbReference type="ARBA" id="ARBA00022597"/>
    </source>
</evidence>
<gene>
    <name evidence="11" type="ORF">GCM10009726_21900</name>
</gene>
<keyword evidence="3 8" id="KW-1003">Cell membrane</keyword>
<dbReference type="PANTHER" id="PTHR33989:SF4">
    <property type="entry name" value="PTS SYSTEM N,N'-DIACETYLCHITOBIOSE-SPECIFIC EIIC COMPONENT"/>
    <property type="match status" value="1"/>
</dbReference>
<reference evidence="12" key="1">
    <citation type="journal article" date="2019" name="Int. J. Syst. Evol. Microbiol.">
        <title>The Global Catalogue of Microorganisms (GCM) 10K type strain sequencing project: providing services to taxonomists for standard genome sequencing and annotation.</title>
        <authorList>
            <consortium name="The Broad Institute Genomics Platform"/>
            <consortium name="The Broad Institute Genome Sequencing Center for Infectious Disease"/>
            <person name="Wu L."/>
            <person name="Ma J."/>
        </authorList>
    </citation>
    <scope>NUCLEOTIDE SEQUENCE [LARGE SCALE GENOMIC DNA]</scope>
    <source>
        <strain evidence="12">JCM 13813</strain>
    </source>
</reference>
<evidence type="ECO:0000256" key="2">
    <source>
        <dbReference type="ARBA" id="ARBA00022448"/>
    </source>
</evidence>